<evidence type="ECO:0000313" key="2">
    <source>
        <dbReference type="Proteomes" id="UP000031565"/>
    </source>
</evidence>
<comment type="caution">
    <text evidence="1">The sequence shown here is derived from an EMBL/GenBank/DDBJ whole genome shotgun (WGS) entry which is preliminary data.</text>
</comment>
<gene>
    <name evidence="1" type="ORF">SMSRO_SF030970</name>
</gene>
<evidence type="ECO:0000313" key="1">
    <source>
        <dbReference type="EMBL" id="PQM29696.1"/>
    </source>
</evidence>
<protein>
    <submittedName>
        <fullName evidence="1">Uncharacterized protein</fullName>
    </submittedName>
</protein>
<keyword evidence="2" id="KW-1185">Reference proteome</keyword>
<sequence>MDSKDFYILKNLYKKYGFEKVYIILEHINNIAEIKRKNN</sequence>
<proteinExistence type="predicted"/>
<name>A0A2P6F8D0_9MOLU</name>
<dbReference type="Proteomes" id="UP000031565">
    <property type="component" value="Unassembled WGS sequence"/>
</dbReference>
<accession>A0A2P6F8D0</accession>
<reference evidence="1 2" key="1">
    <citation type="journal article" date="2015" name="MBio">
        <title>Genome sequence of the Drosophila melanogaster male-killing Spiroplasma strain MSRO endosymbiont.</title>
        <authorList>
            <person name="Paredes J.C."/>
            <person name="Herren J.K."/>
            <person name="Schupfer F."/>
            <person name="Marin R."/>
            <person name="Claverol S."/>
            <person name="Kuo C.H."/>
            <person name="Lemaitre B."/>
            <person name="Beven L."/>
        </authorList>
    </citation>
    <scope>NUCLEOTIDE SEQUENCE [LARGE SCALE GENOMIC DNA]</scope>
    <source>
        <strain evidence="1 2">MSRO</strain>
    </source>
</reference>
<dbReference type="AlphaFoldDB" id="A0A2P6F8D0"/>
<organism evidence="1 2">
    <name type="scientific">Spiroplasma poulsonii</name>
    <dbReference type="NCBI Taxonomy" id="2138"/>
    <lineage>
        <taxon>Bacteria</taxon>
        <taxon>Bacillati</taxon>
        <taxon>Mycoplasmatota</taxon>
        <taxon>Mollicutes</taxon>
        <taxon>Entomoplasmatales</taxon>
        <taxon>Spiroplasmataceae</taxon>
        <taxon>Spiroplasma</taxon>
    </lineage>
</organism>
<dbReference type="EMBL" id="JTLV02000008">
    <property type="protein sequence ID" value="PQM29696.1"/>
    <property type="molecule type" value="Genomic_DNA"/>
</dbReference>